<name>A0A2S1YFU7_9FLAO</name>
<dbReference type="AlphaFoldDB" id="A0A2S1YFU7"/>
<dbReference type="KEGG" id="fcr:HYN56_01315"/>
<protein>
    <submittedName>
        <fullName evidence="1">Uncharacterized protein</fullName>
    </submittedName>
</protein>
<dbReference type="CDD" id="cd20745">
    <property type="entry name" value="FIX_RhsA_AHH_HNH-like"/>
    <property type="match status" value="1"/>
</dbReference>
<dbReference type="Proteomes" id="UP000245250">
    <property type="component" value="Chromosome"/>
</dbReference>
<dbReference type="OrthoDB" id="3078827at2"/>
<dbReference type="Pfam" id="PF14412">
    <property type="entry name" value="AHH"/>
    <property type="match status" value="1"/>
</dbReference>
<keyword evidence="2" id="KW-1185">Reference proteome</keyword>
<dbReference type="PROSITE" id="PS51257">
    <property type="entry name" value="PROKAR_LIPOPROTEIN"/>
    <property type="match status" value="1"/>
</dbReference>
<gene>
    <name evidence="1" type="ORF">HYN56_01315</name>
</gene>
<reference evidence="1 2" key="1">
    <citation type="submission" date="2018-05" db="EMBL/GenBank/DDBJ databases">
        <title>Genome sequencing of Flavobacterium sp. HYN0056.</title>
        <authorList>
            <person name="Yi H."/>
            <person name="Baek C."/>
        </authorList>
    </citation>
    <scope>NUCLEOTIDE SEQUENCE [LARGE SCALE GENOMIC DNA]</scope>
    <source>
        <strain evidence="1 2">HYN0056</strain>
    </source>
</reference>
<sequence>MYLKKNISNLLVMYLILFTSLFSSCSVEENIISNETIHSSNYSLKTITRDEIDLNTKIVAKLQKYNSQQNNITSKNVPIDNLGLTIQTDNANYIKNGNYHSYTFSTVQNETDNIKNILFSLTENGEYDAFLVEYGFNKIELNSFDSKNKPGSAKITPINLDISSVTAKTASLWVCKYNYELVSSGDLVGAENVIYSWVLVTSDCTVINANVIDDDTSTTNYGSGTASYTSNGYMNPTAGGGSSIATSPLFAMYDEPEILKIETVKKYLNVGGQQKRFLEQNGEIAFAFYDYLVANRFTDASKSFGKELLEIIRTDTSFDLNALYFTLNAQSKNKINNGLDETFLLAIDQYMDADMTNIYNTDPDLMIYFGAHHIVKMARLKKLNPQWSYLKCYWEASKEVVHITLDVFGTVPVIGELADVTNGVLYVIEGDGLNATISIASAVPIAGWAAVSTKYAIKINEVYSIGTKVKLVWKVSGDLITFGSRSQLRKVLGLAVGDLRQAHHIIPWNKLLEPAIQKAAKSQHAFHMNEALNGIPLDKAIHSGSHPHYDSLIQARLNAIPANATPDQAYAKVLDLINDVKDAIKNNPNVPLNQLIF</sequence>
<evidence type="ECO:0000313" key="2">
    <source>
        <dbReference type="Proteomes" id="UP000245250"/>
    </source>
</evidence>
<proteinExistence type="predicted"/>
<accession>A0A2S1YFU7</accession>
<dbReference type="InterPro" id="IPR032871">
    <property type="entry name" value="AHH_dom_containing"/>
</dbReference>
<dbReference type="EMBL" id="CP029255">
    <property type="protein sequence ID" value="AWK02925.1"/>
    <property type="molecule type" value="Genomic_DNA"/>
</dbReference>
<evidence type="ECO:0000313" key="1">
    <source>
        <dbReference type="EMBL" id="AWK02925.1"/>
    </source>
</evidence>
<organism evidence="1 2">
    <name type="scientific">Flavobacterium crocinum</name>
    <dbReference type="NCBI Taxonomy" id="2183896"/>
    <lineage>
        <taxon>Bacteria</taxon>
        <taxon>Pseudomonadati</taxon>
        <taxon>Bacteroidota</taxon>
        <taxon>Flavobacteriia</taxon>
        <taxon>Flavobacteriales</taxon>
        <taxon>Flavobacteriaceae</taxon>
        <taxon>Flavobacterium</taxon>
    </lineage>
</organism>